<organism evidence="1 2">
    <name type="scientific">Romanomermis culicivorax</name>
    <name type="common">Nematode worm</name>
    <dbReference type="NCBI Taxonomy" id="13658"/>
    <lineage>
        <taxon>Eukaryota</taxon>
        <taxon>Metazoa</taxon>
        <taxon>Ecdysozoa</taxon>
        <taxon>Nematoda</taxon>
        <taxon>Enoplea</taxon>
        <taxon>Dorylaimia</taxon>
        <taxon>Mermithida</taxon>
        <taxon>Mermithoidea</taxon>
        <taxon>Mermithidae</taxon>
        <taxon>Romanomermis</taxon>
    </lineage>
</organism>
<evidence type="ECO:0000313" key="1">
    <source>
        <dbReference type="Proteomes" id="UP000887565"/>
    </source>
</evidence>
<protein>
    <submittedName>
        <fullName evidence="2">Uncharacterized protein</fullName>
    </submittedName>
</protein>
<dbReference type="WBParaSite" id="nRc.2.0.1.t46070-RA">
    <property type="protein sequence ID" value="nRc.2.0.1.t46070-RA"/>
    <property type="gene ID" value="nRc.2.0.1.g46070"/>
</dbReference>
<reference evidence="2" key="1">
    <citation type="submission" date="2022-11" db="UniProtKB">
        <authorList>
            <consortium name="WormBaseParasite"/>
        </authorList>
    </citation>
    <scope>IDENTIFICATION</scope>
</reference>
<accession>A0A915L4R2</accession>
<keyword evidence="1" id="KW-1185">Reference proteome</keyword>
<evidence type="ECO:0000313" key="2">
    <source>
        <dbReference type="WBParaSite" id="nRc.2.0.1.t46070-RA"/>
    </source>
</evidence>
<dbReference type="AlphaFoldDB" id="A0A915L4R2"/>
<proteinExistence type="predicted"/>
<name>A0A915L4R2_ROMCU</name>
<sequence>MDACLILYETKLYQAPVVIRAGAGFIQKIPLYKTYRSKFATLTVLDDTGAVESIADDPNSWAITRPKLIPVELTVNNATPQGGIAQQAPQISTAAPPMTPAVPLDSGQVSNPAISSDADASAVLQLPPPQRAANLAIDPNMDCTDSTNSFINLDPLLARTPALVTARSHCSSIAIANANEVQNFCLEACDALEQLNNTAARIMNNVQTIQTIDQIISVIFDKLQAQQLQVQCKIKEQAQATNG</sequence>
<dbReference type="Proteomes" id="UP000887565">
    <property type="component" value="Unplaced"/>
</dbReference>